<feature type="domain" description="J" evidence="2">
    <location>
        <begin position="362"/>
        <end position="427"/>
    </location>
</feature>
<dbReference type="Proteomes" id="UP001300502">
    <property type="component" value="Unassembled WGS sequence"/>
</dbReference>
<accession>A0AAV9IEK2</accession>
<protein>
    <recommendedName>
        <fullName evidence="2">J domain-containing protein</fullName>
    </recommendedName>
</protein>
<evidence type="ECO:0000313" key="3">
    <source>
        <dbReference type="EMBL" id="KAK4525673.1"/>
    </source>
</evidence>
<dbReference type="Gene3D" id="1.10.287.110">
    <property type="entry name" value="DnaJ domain"/>
    <property type="match status" value="1"/>
</dbReference>
<evidence type="ECO:0000256" key="1">
    <source>
        <dbReference type="SAM" id="MobiDB-lite"/>
    </source>
</evidence>
<reference evidence="3 4" key="1">
    <citation type="submission" date="2022-07" db="EMBL/GenBank/DDBJ databases">
        <title>Genome-wide signatures of adaptation to extreme environments.</title>
        <authorList>
            <person name="Cho C.H."/>
            <person name="Yoon H.S."/>
        </authorList>
    </citation>
    <scope>NUCLEOTIDE SEQUENCE [LARGE SCALE GENOMIC DNA]</scope>
    <source>
        <strain evidence="3 4">108.79 E11</strain>
    </source>
</reference>
<dbReference type="InterPro" id="IPR050817">
    <property type="entry name" value="DjlA_DnaK_co-chaperone"/>
</dbReference>
<dbReference type="AlphaFoldDB" id="A0AAV9IEK2"/>
<dbReference type="SMART" id="SM00271">
    <property type="entry name" value="DnaJ"/>
    <property type="match status" value="1"/>
</dbReference>
<dbReference type="CDD" id="cd06257">
    <property type="entry name" value="DnaJ"/>
    <property type="match status" value="1"/>
</dbReference>
<keyword evidence="4" id="KW-1185">Reference proteome</keyword>
<feature type="region of interest" description="Disordered" evidence="1">
    <location>
        <begin position="318"/>
        <end position="357"/>
    </location>
</feature>
<name>A0AAV9IEK2_9RHOD</name>
<dbReference type="PRINTS" id="PR00625">
    <property type="entry name" value="JDOMAIN"/>
</dbReference>
<proteinExistence type="predicted"/>
<evidence type="ECO:0000313" key="4">
    <source>
        <dbReference type="Proteomes" id="UP001300502"/>
    </source>
</evidence>
<feature type="compositionally biased region" description="Basic and acidic residues" evidence="1">
    <location>
        <begin position="321"/>
        <end position="351"/>
    </location>
</feature>
<sequence>MTSSAACWFLRHCHSRTQQLKGIPFKITKQDAIERFLHWSNSNPLGIRLEPCSLQLKTLHVPLFLFEADVHSEFEYEKTSMGRLFYQSLVSPRKTCHFGANYIRGTDNFRYTCGNVHMQLYAGPEPLLGASREMYIPANELLSLRDLTMGESLDAQKVCVKKELAERYFIKRICELERERIGKDAKQRITDVADGLLVQVWFDSKSLSCIYVPVHEISFCKSWRHFRYWMNGVTGMVSGDAIFSTIKTASYASGGCGLFCLLTGMTNIIPDMNVMQSFQLMGITYVVFGFLAHLMSASQWHRSGTKWVLESPLDQQAKGYQKKDSRSRDSQYDDDEYSRQRDKSSSKKESSFHPPIRNTKQNYYDVLQVDPNSSMEDIKASFYRLVLKYHPDRFPGDESCAEKMKEILEAYSVLGNPLKRAMYDYSRKQQCSG</sequence>
<dbReference type="InterPro" id="IPR036869">
    <property type="entry name" value="J_dom_sf"/>
</dbReference>
<dbReference type="EMBL" id="JANCYU010000032">
    <property type="protein sequence ID" value="KAK4525673.1"/>
    <property type="molecule type" value="Genomic_DNA"/>
</dbReference>
<comment type="caution">
    <text evidence="3">The sequence shown here is derived from an EMBL/GenBank/DDBJ whole genome shotgun (WGS) entry which is preliminary data.</text>
</comment>
<dbReference type="PROSITE" id="PS50076">
    <property type="entry name" value="DNAJ_2"/>
    <property type="match status" value="1"/>
</dbReference>
<dbReference type="InterPro" id="IPR001623">
    <property type="entry name" value="DnaJ_domain"/>
</dbReference>
<dbReference type="PANTHER" id="PTHR24074">
    <property type="entry name" value="CO-CHAPERONE PROTEIN DJLA"/>
    <property type="match status" value="1"/>
</dbReference>
<dbReference type="Pfam" id="PF00226">
    <property type="entry name" value="DnaJ"/>
    <property type="match status" value="1"/>
</dbReference>
<gene>
    <name evidence="3" type="ORF">GAYE_SCF15G3582</name>
</gene>
<dbReference type="SUPFAM" id="SSF46565">
    <property type="entry name" value="Chaperone J-domain"/>
    <property type="match status" value="1"/>
</dbReference>
<evidence type="ECO:0000259" key="2">
    <source>
        <dbReference type="PROSITE" id="PS50076"/>
    </source>
</evidence>
<organism evidence="3 4">
    <name type="scientific">Galdieria yellowstonensis</name>
    <dbReference type="NCBI Taxonomy" id="3028027"/>
    <lineage>
        <taxon>Eukaryota</taxon>
        <taxon>Rhodophyta</taxon>
        <taxon>Bangiophyceae</taxon>
        <taxon>Galdieriales</taxon>
        <taxon>Galdieriaceae</taxon>
        <taxon>Galdieria</taxon>
    </lineage>
</organism>